<accession>A0A3F3PJ85</accession>
<proteinExistence type="predicted"/>
<protein>
    <submittedName>
        <fullName evidence="1">Uncharacterized protein</fullName>
    </submittedName>
</protein>
<name>A0A3F3PJ85_9EURO</name>
<gene>
    <name evidence="1" type="ORF">BDQ94DRAFT_18369</name>
</gene>
<reference evidence="1 2" key="1">
    <citation type="submission" date="2018-07" db="EMBL/GenBank/DDBJ databases">
        <title>The genomes of Aspergillus section Nigri reveals drivers in fungal speciation.</title>
        <authorList>
            <consortium name="DOE Joint Genome Institute"/>
            <person name="Vesth T.C."/>
            <person name="Nybo J."/>
            <person name="Theobald S."/>
            <person name="Brandl J."/>
            <person name="Frisvad J.C."/>
            <person name="Nielsen K.F."/>
            <person name="Lyhne E.K."/>
            <person name="Kogle M.E."/>
            <person name="Kuo A."/>
            <person name="Riley R."/>
            <person name="Clum A."/>
            <person name="Nolan M."/>
            <person name="Lipzen A."/>
            <person name="Salamov A."/>
            <person name="Henrissat B."/>
            <person name="Wiebenga A."/>
            <person name="De vries R.P."/>
            <person name="Grigoriev I.V."/>
            <person name="Mortensen U.H."/>
            <person name="Andersen M.R."/>
            <person name="Baker S.E."/>
        </authorList>
    </citation>
    <scope>NUCLEOTIDE SEQUENCE [LARGE SCALE GENOMIC DNA]</scope>
    <source>
        <strain evidence="1 2">CBS 139.54b</strain>
    </source>
</reference>
<dbReference type="Proteomes" id="UP000253729">
    <property type="component" value="Unassembled WGS sequence"/>
</dbReference>
<organism evidence="1 2">
    <name type="scientific">Aspergillus welwitschiae</name>
    <dbReference type="NCBI Taxonomy" id="1341132"/>
    <lineage>
        <taxon>Eukaryota</taxon>
        <taxon>Fungi</taxon>
        <taxon>Dikarya</taxon>
        <taxon>Ascomycota</taxon>
        <taxon>Pezizomycotina</taxon>
        <taxon>Eurotiomycetes</taxon>
        <taxon>Eurotiomycetidae</taxon>
        <taxon>Eurotiales</taxon>
        <taxon>Aspergillaceae</taxon>
        <taxon>Aspergillus</taxon>
        <taxon>Aspergillus subgen. Circumdati</taxon>
    </lineage>
</organism>
<dbReference type="GeneID" id="38142829"/>
<sequence>MPYQSELLMMFIYSYLLSSLSLHKPTRRSVDDAASQVSQSLSMGLVANIRLAEIDTGVTIELL</sequence>
<dbReference type="EMBL" id="KZ852150">
    <property type="protein sequence ID" value="RDH26426.1"/>
    <property type="molecule type" value="Genomic_DNA"/>
</dbReference>
<keyword evidence="2" id="KW-1185">Reference proteome</keyword>
<dbReference type="AlphaFoldDB" id="A0A3F3PJ85"/>
<dbReference type="RefSeq" id="XP_026619448.1">
    <property type="nucleotide sequence ID" value="XM_026774473.1"/>
</dbReference>
<evidence type="ECO:0000313" key="1">
    <source>
        <dbReference type="EMBL" id="RDH26426.1"/>
    </source>
</evidence>
<evidence type="ECO:0000313" key="2">
    <source>
        <dbReference type="Proteomes" id="UP000253729"/>
    </source>
</evidence>